<accession>A0ABP0P5W1</accession>
<reference evidence="3 4" key="1">
    <citation type="submission" date="2024-02" db="EMBL/GenBank/DDBJ databases">
        <authorList>
            <person name="Chen Y."/>
            <person name="Shah S."/>
            <person name="Dougan E. K."/>
            <person name="Thang M."/>
            <person name="Chan C."/>
        </authorList>
    </citation>
    <scope>NUCLEOTIDE SEQUENCE [LARGE SCALE GENOMIC DNA]</scope>
</reference>
<proteinExistence type="predicted"/>
<dbReference type="Proteomes" id="UP001642464">
    <property type="component" value="Unassembled WGS sequence"/>
</dbReference>
<feature type="compositionally biased region" description="Basic and acidic residues" evidence="1">
    <location>
        <begin position="201"/>
        <end position="218"/>
    </location>
</feature>
<keyword evidence="2" id="KW-1133">Transmembrane helix</keyword>
<feature type="transmembrane region" description="Helical" evidence="2">
    <location>
        <begin position="769"/>
        <end position="789"/>
    </location>
</feature>
<feature type="region of interest" description="Disordered" evidence="1">
    <location>
        <begin position="201"/>
        <end position="220"/>
    </location>
</feature>
<keyword evidence="2" id="KW-0812">Transmembrane</keyword>
<feature type="transmembrane region" description="Helical" evidence="2">
    <location>
        <begin position="833"/>
        <end position="851"/>
    </location>
</feature>
<gene>
    <name evidence="3" type="ORF">SCF082_LOCUS35255</name>
</gene>
<evidence type="ECO:0000256" key="1">
    <source>
        <dbReference type="SAM" id="MobiDB-lite"/>
    </source>
</evidence>
<evidence type="ECO:0000313" key="3">
    <source>
        <dbReference type="EMBL" id="CAK9071144.1"/>
    </source>
</evidence>
<feature type="transmembrane region" description="Helical" evidence="2">
    <location>
        <begin position="671"/>
        <end position="693"/>
    </location>
</feature>
<organism evidence="3 4">
    <name type="scientific">Durusdinium trenchii</name>
    <dbReference type="NCBI Taxonomy" id="1381693"/>
    <lineage>
        <taxon>Eukaryota</taxon>
        <taxon>Sar</taxon>
        <taxon>Alveolata</taxon>
        <taxon>Dinophyceae</taxon>
        <taxon>Suessiales</taxon>
        <taxon>Symbiodiniaceae</taxon>
        <taxon>Durusdinium</taxon>
    </lineage>
</organism>
<evidence type="ECO:0000313" key="4">
    <source>
        <dbReference type="Proteomes" id="UP001642464"/>
    </source>
</evidence>
<feature type="transmembrane region" description="Helical" evidence="2">
    <location>
        <begin position="871"/>
        <end position="891"/>
    </location>
</feature>
<protein>
    <submittedName>
        <fullName evidence="3">Vacuolar protein sorting-associated protein 11-like</fullName>
    </submittedName>
</protein>
<sequence>MAKVHAVSGSGAGVERDAVKHARFGAVNGAVNGHAATMFELFRKTAEALPLKYPLSSEYLVMCDLRGCSTVMDVAAIFLERVVAQKRIRDCGPQRERVMEQSRPFAGDLALADLRCAKQGILPLSALAVRCVLERLTSSAPSASAASATSATRYAQEEVNTTSMPLGVLGSEALAASDRPWNWPELRSLYGRHAFATTGYERRQRQREEEAQEAERRSHPYSSFEVLADVENTSCPLKAGDLVHPVEIHPGMLMESATGAHYDMIGEDSEALMVPTSHWWLAMDEILILDAPESLEDPVERLSEELKPEQHQMLAPGDLVRSSEAKLHPEFQAVEPGPKDLIHILTLDGRLIFTVAADDYLLDFPLSSLTRKVSESLHLNALLQLELVPSSGISLDASKPLSSLKAARDASPSGPLELVATLRVTGRLYAPWVPLAGGGVVRAFDEHLAPVLKPIQSPFLHEGLLDLDRQRLFFDGGNSGSGGSAAEFPELGALRSHWLELLEEWQQLWSKHRGAMPIPTKPPKPSSAFAEIEFDLLREDFLAKFERVHARLNRLEAKLDKLATGDVADSATGDGAITCGIAIGDVLPEGEAEGNELPLPTGNPSDPRMAAEGNGSLGQTIGAKTDLTGISCSLASVAEDPEDQLGLVPFSESAWTYPVVIGLVRAGVVEAIFAVLLLLVNLFMQMAFMIVILTPDFLPGDIAEQIDFAKQWRISVAHDHQNLDLASTSLASRVCNGDGALIVSTRQATLLEHIDSYMGLAVDAFEPGFFQPGVLLSVLCILLWSLCVYKELRSILHAFEAVRLLPRSTQTILDGDVLQSLSHGRYKMLKATYILRTAIAVSLLMSGIRWLAQTTSITEELMLNAVALNAILDVDEFLFAGFTPMSIHLAIQRLEPLQMKYTARRNKLESLFLFIVLLLTFLVPYLVLLKPQADAMLSVKQELCFGNQTFVVGQNQQSQMIFGLVTADIPEGGRKNSALSPIERAVDIHKFADPQEEAYYIGFVQTRNVFEEERSRSMAAETAEFSFCPEEAYLTEGGQWYQDPAVGSIVNYRLRTAAAVVGRFDHISNCQQVADLCDLPEARLLRMICGVTCKCSDPFASHWYKVPYHGCADSCLELARQTLASEPCKDRPIDAVWTQMWDDLLPTLVYLVGVNIYQSSALPYLEAFVSAMKQGGCATLKRPEFKNIIGGQTSWCEGDPELIRPVAWTCPESCDCATARAGALPSYCPRSCAA</sequence>
<keyword evidence="4" id="KW-1185">Reference proteome</keyword>
<keyword evidence="2" id="KW-0472">Membrane</keyword>
<feature type="transmembrane region" description="Helical" evidence="2">
    <location>
        <begin position="911"/>
        <end position="929"/>
    </location>
</feature>
<evidence type="ECO:0000256" key="2">
    <source>
        <dbReference type="SAM" id="Phobius"/>
    </source>
</evidence>
<comment type="caution">
    <text evidence="3">The sequence shown here is derived from an EMBL/GenBank/DDBJ whole genome shotgun (WGS) entry which is preliminary data.</text>
</comment>
<name>A0ABP0P5W1_9DINO</name>
<dbReference type="EMBL" id="CAXAMM010033334">
    <property type="protein sequence ID" value="CAK9071144.1"/>
    <property type="molecule type" value="Genomic_DNA"/>
</dbReference>